<organism evidence="2 3">
    <name type="scientific">Pocillopora meandrina</name>
    <dbReference type="NCBI Taxonomy" id="46732"/>
    <lineage>
        <taxon>Eukaryota</taxon>
        <taxon>Metazoa</taxon>
        <taxon>Cnidaria</taxon>
        <taxon>Anthozoa</taxon>
        <taxon>Hexacorallia</taxon>
        <taxon>Scleractinia</taxon>
        <taxon>Astrocoeniina</taxon>
        <taxon>Pocilloporidae</taxon>
        <taxon>Pocillopora</taxon>
    </lineage>
</organism>
<evidence type="ECO:0000313" key="3">
    <source>
        <dbReference type="Proteomes" id="UP001159428"/>
    </source>
</evidence>
<sequence>MVEKASVVSWRGSDKYYNPYIGRGEVLFTGPDGIRDHHTAVLDPNTYVGIGTMSPEGSSDLNYLWRPSKGCAFPLPKSAKVGEIGWGLQFYKDHRHLRSGHQIKLGEFRQATEDRHTHLYQNPWYAGPNDEQPDEAGQDYQVPMCSRCERHRTSSSRSNSRSFRSHTPTPQRVPLSEALRQTTPRPHTAGPRSKPWSGASSNFKAAGQTKISNNSKKKRKEGKPVGMYRNIGIQGNSVTSFECSISLFCDNFCIFLGYVVILTYKQKKFNNKK</sequence>
<gene>
    <name evidence="2" type="ORF">PMEA_00023784</name>
</gene>
<feature type="region of interest" description="Disordered" evidence="1">
    <location>
        <begin position="147"/>
        <end position="223"/>
    </location>
</feature>
<reference evidence="2 3" key="1">
    <citation type="submission" date="2022-05" db="EMBL/GenBank/DDBJ databases">
        <authorList>
            <consortium name="Genoscope - CEA"/>
            <person name="William W."/>
        </authorList>
    </citation>
    <scope>NUCLEOTIDE SEQUENCE [LARGE SCALE GENOMIC DNA]</scope>
</reference>
<feature type="compositionally biased region" description="Polar residues" evidence="1">
    <location>
        <begin position="198"/>
        <end position="214"/>
    </location>
</feature>
<protein>
    <submittedName>
        <fullName evidence="2">Uncharacterized protein</fullName>
    </submittedName>
</protein>
<dbReference type="AlphaFoldDB" id="A0AAU9XI01"/>
<evidence type="ECO:0000256" key="1">
    <source>
        <dbReference type="SAM" id="MobiDB-lite"/>
    </source>
</evidence>
<dbReference type="PANTHER" id="PTHR34833">
    <property type="entry name" value="GENE, 17359-RELATED"/>
    <property type="match status" value="1"/>
</dbReference>
<dbReference type="PANTHER" id="PTHR34833:SF1">
    <property type="entry name" value="GENE, 17359-RELATED"/>
    <property type="match status" value="1"/>
</dbReference>
<dbReference type="EMBL" id="CALNXJ010000044">
    <property type="protein sequence ID" value="CAH3148241.1"/>
    <property type="molecule type" value="Genomic_DNA"/>
</dbReference>
<evidence type="ECO:0000313" key="2">
    <source>
        <dbReference type="EMBL" id="CAH3148241.1"/>
    </source>
</evidence>
<comment type="caution">
    <text evidence="2">The sequence shown here is derived from an EMBL/GenBank/DDBJ whole genome shotgun (WGS) entry which is preliminary data.</text>
</comment>
<dbReference type="InterPro" id="IPR027814">
    <property type="entry name" value="DUF4562"/>
</dbReference>
<accession>A0AAU9XI01</accession>
<keyword evidence="3" id="KW-1185">Reference proteome</keyword>
<proteinExistence type="predicted"/>
<name>A0AAU9XI01_9CNID</name>
<dbReference type="Proteomes" id="UP001159428">
    <property type="component" value="Unassembled WGS sequence"/>
</dbReference>
<dbReference type="Pfam" id="PF15123">
    <property type="entry name" value="DUF4562"/>
    <property type="match status" value="1"/>
</dbReference>